<reference evidence="1" key="1">
    <citation type="submission" date="2023-05" db="EMBL/GenBank/DDBJ databases">
        <title>Nepenthes gracilis genome sequencing.</title>
        <authorList>
            <person name="Fukushima K."/>
        </authorList>
    </citation>
    <scope>NUCLEOTIDE SEQUENCE</scope>
    <source>
        <strain evidence="1">SING2019-196</strain>
    </source>
</reference>
<keyword evidence="2" id="KW-1185">Reference proteome</keyword>
<evidence type="ECO:0000313" key="1">
    <source>
        <dbReference type="EMBL" id="GMH18546.1"/>
    </source>
</evidence>
<comment type="caution">
    <text evidence="1">The sequence shown here is derived from an EMBL/GenBank/DDBJ whole genome shotgun (WGS) entry which is preliminary data.</text>
</comment>
<evidence type="ECO:0000313" key="2">
    <source>
        <dbReference type="Proteomes" id="UP001279734"/>
    </source>
</evidence>
<proteinExistence type="predicted"/>
<dbReference type="AlphaFoldDB" id="A0AAD3SYX7"/>
<organism evidence="1 2">
    <name type="scientific">Nepenthes gracilis</name>
    <name type="common">Slender pitcher plant</name>
    <dbReference type="NCBI Taxonomy" id="150966"/>
    <lineage>
        <taxon>Eukaryota</taxon>
        <taxon>Viridiplantae</taxon>
        <taxon>Streptophyta</taxon>
        <taxon>Embryophyta</taxon>
        <taxon>Tracheophyta</taxon>
        <taxon>Spermatophyta</taxon>
        <taxon>Magnoliopsida</taxon>
        <taxon>eudicotyledons</taxon>
        <taxon>Gunneridae</taxon>
        <taxon>Pentapetalae</taxon>
        <taxon>Caryophyllales</taxon>
        <taxon>Nepenthaceae</taxon>
        <taxon>Nepenthes</taxon>
    </lineage>
</organism>
<sequence length="86" mass="9677">MLLLDEQLKVELDLVSIWRWNWDLLVAFWFCCCCRRCCKALPVCEAVTMRSLEEASSRGSCCTGCSCCLKLQLACPSLIHIVDADG</sequence>
<gene>
    <name evidence="1" type="ORF">Nepgr_020387</name>
</gene>
<name>A0AAD3SYX7_NEPGR</name>
<protein>
    <submittedName>
        <fullName evidence="1">Uncharacterized protein</fullName>
    </submittedName>
</protein>
<dbReference type="Proteomes" id="UP001279734">
    <property type="component" value="Unassembled WGS sequence"/>
</dbReference>
<accession>A0AAD3SYX7</accession>
<dbReference type="EMBL" id="BSYO01000019">
    <property type="protein sequence ID" value="GMH18546.1"/>
    <property type="molecule type" value="Genomic_DNA"/>
</dbReference>